<dbReference type="HOGENOM" id="CLU_2358763_0_0_0"/>
<keyword evidence="2" id="KW-1185">Reference proteome</keyword>
<evidence type="ECO:0000313" key="1">
    <source>
        <dbReference type="EMBL" id="ACZ42936.1"/>
    </source>
</evidence>
<name>D1CGR5_THET1</name>
<sequence>MALYFVEHRHSPDTCPARDPRMGAMLLQHLSPANAEQHGVKIQGEAVLDGQHTLVMIVEAQDAEAVKRFMQPFEQAGSVEVTAANHCETVVERGGC</sequence>
<proteinExistence type="predicted"/>
<protein>
    <recommendedName>
        <fullName evidence="3">Sulfite oxidase</fullName>
    </recommendedName>
</protein>
<dbReference type="AlphaFoldDB" id="D1CGR5"/>
<accession>D1CGR5</accession>
<evidence type="ECO:0008006" key="3">
    <source>
        <dbReference type="Google" id="ProtNLM"/>
    </source>
</evidence>
<dbReference type="Proteomes" id="UP000000323">
    <property type="component" value="Chromosome 2"/>
</dbReference>
<dbReference type="OrthoDB" id="9795587at2"/>
<gene>
    <name evidence="1" type="ordered locus">Tter_2032</name>
</gene>
<reference evidence="2" key="1">
    <citation type="journal article" date="2010" name="Stand. Genomic Sci.">
        <title>Complete genome sequence of 'Thermobaculum terrenum' type strain (YNP1).</title>
        <authorList>
            <person name="Kiss H."/>
            <person name="Cleland D."/>
            <person name="Lapidus A."/>
            <person name="Lucas S."/>
            <person name="Glavina Del Rio T."/>
            <person name="Nolan M."/>
            <person name="Tice H."/>
            <person name="Han C."/>
            <person name="Goodwin L."/>
            <person name="Pitluck S."/>
            <person name="Liolios K."/>
            <person name="Ivanova N."/>
            <person name="Mavromatis K."/>
            <person name="Ovchinnikova G."/>
            <person name="Pati A."/>
            <person name="Chen A."/>
            <person name="Palaniappan K."/>
            <person name="Land M."/>
            <person name="Hauser L."/>
            <person name="Chang Y."/>
            <person name="Jeffries C."/>
            <person name="Lu M."/>
            <person name="Brettin T."/>
            <person name="Detter J."/>
            <person name="Goker M."/>
            <person name="Tindall B."/>
            <person name="Beck B."/>
            <person name="McDermott T."/>
            <person name="Woyke T."/>
            <person name="Bristow J."/>
            <person name="Eisen J."/>
            <person name="Markowitz V."/>
            <person name="Hugenholtz P."/>
            <person name="Kyrpides N."/>
            <person name="Klenk H."/>
            <person name="Cheng J."/>
        </authorList>
    </citation>
    <scope>NUCLEOTIDE SEQUENCE [LARGE SCALE GENOMIC DNA]</scope>
    <source>
        <strain evidence="2">ATCC BAA-798 / YNP1</strain>
    </source>
</reference>
<evidence type="ECO:0000313" key="2">
    <source>
        <dbReference type="Proteomes" id="UP000000323"/>
    </source>
</evidence>
<dbReference type="STRING" id="525904.Tter_2032"/>
<dbReference type="KEGG" id="ttr:Tter_2032"/>
<organism evidence="1 2">
    <name type="scientific">Thermobaculum terrenum (strain ATCC BAA-798 / CCMEE 7001 / YNP1)</name>
    <dbReference type="NCBI Taxonomy" id="525904"/>
    <lineage>
        <taxon>Bacteria</taxon>
        <taxon>Bacillati</taxon>
        <taxon>Chloroflexota</taxon>
        <taxon>Chloroflexia</taxon>
        <taxon>Candidatus Thermobaculales</taxon>
        <taxon>Candidatus Thermobaculaceae</taxon>
        <taxon>Thermobaculum</taxon>
    </lineage>
</organism>
<dbReference type="InterPro" id="IPR021734">
    <property type="entry name" value="DUF3303"/>
</dbReference>
<dbReference type="eggNOG" id="COG2041">
    <property type="taxonomic scope" value="Bacteria"/>
</dbReference>
<dbReference type="Pfam" id="PF11746">
    <property type="entry name" value="DUF3303"/>
    <property type="match status" value="1"/>
</dbReference>
<dbReference type="RefSeq" id="WP_012875967.1">
    <property type="nucleotide sequence ID" value="NC_013526.1"/>
</dbReference>
<dbReference type="EMBL" id="CP001826">
    <property type="protein sequence ID" value="ACZ42936.1"/>
    <property type="molecule type" value="Genomic_DNA"/>
</dbReference>